<feature type="non-terminal residue" evidence="1">
    <location>
        <position position="83"/>
    </location>
</feature>
<dbReference type="AlphaFoldDB" id="A0A0B6ZIE2"/>
<name>A0A0B6ZIE2_9EUPU</name>
<evidence type="ECO:0000313" key="1">
    <source>
        <dbReference type="EMBL" id="CEK68308.1"/>
    </source>
</evidence>
<protein>
    <submittedName>
        <fullName evidence="1">Uncharacterized protein</fullName>
    </submittedName>
</protein>
<gene>
    <name evidence="1" type="primary">ORF65873</name>
</gene>
<sequence length="83" mass="9784">MHRTQQRYHLYKIGTRKLYTCGTRSMVQGPGKHVIVVNRVAHSLILFFLQQTLYSSGFQTLLNHGPQMFLYMKMDRTELSLCY</sequence>
<organism evidence="1">
    <name type="scientific">Arion vulgaris</name>
    <dbReference type="NCBI Taxonomy" id="1028688"/>
    <lineage>
        <taxon>Eukaryota</taxon>
        <taxon>Metazoa</taxon>
        <taxon>Spiralia</taxon>
        <taxon>Lophotrochozoa</taxon>
        <taxon>Mollusca</taxon>
        <taxon>Gastropoda</taxon>
        <taxon>Heterobranchia</taxon>
        <taxon>Euthyneura</taxon>
        <taxon>Panpulmonata</taxon>
        <taxon>Eupulmonata</taxon>
        <taxon>Stylommatophora</taxon>
        <taxon>Helicina</taxon>
        <taxon>Arionoidea</taxon>
        <taxon>Arionidae</taxon>
        <taxon>Arion</taxon>
    </lineage>
</organism>
<dbReference type="EMBL" id="HACG01021443">
    <property type="protein sequence ID" value="CEK68308.1"/>
    <property type="molecule type" value="Transcribed_RNA"/>
</dbReference>
<proteinExistence type="predicted"/>
<reference evidence="1" key="1">
    <citation type="submission" date="2014-12" db="EMBL/GenBank/DDBJ databases">
        <title>Insight into the proteome of Arion vulgaris.</title>
        <authorList>
            <person name="Aradska J."/>
            <person name="Bulat T."/>
            <person name="Smidak R."/>
            <person name="Sarate P."/>
            <person name="Gangsoo J."/>
            <person name="Sialana F."/>
            <person name="Bilban M."/>
            <person name="Lubec G."/>
        </authorList>
    </citation>
    <scope>NUCLEOTIDE SEQUENCE</scope>
    <source>
        <tissue evidence="1">Skin</tissue>
    </source>
</reference>
<accession>A0A0B6ZIE2</accession>